<dbReference type="AlphaFoldDB" id="A0A0V0R2E3"/>
<keyword evidence="4" id="KW-1185">Reference proteome</keyword>
<feature type="compositionally biased region" description="Low complexity" evidence="2">
    <location>
        <begin position="532"/>
        <end position="542"/>
    </location>
</feature>
<gene>
    <name evidence="3" type="ORF">PPERSA_07486</name>
</gene>
<feature type="compositionally biased region" description="Basic and acidic residues" evidence="2">
    <location>
        <begin position="421"/>
        <end position="430"/>
    </location>
</feature>
<feature type="coiled-coil region" evidence="1">
    <location>
        <begin position="297"/>
        <end position="361"/>
    </location>
</feature>
<evidence type="ECO:0000256" key="1">
    <source>
        <dbReference type="SAM" id="Coils"/>
    </source>
</evidence>
<organism evidence="3 4">
    <name type="scientific">Pseudocohnilembus persalinus</name>
    <name type="common">Ciliate</name>
    <dbReference type="NCBI Taxonomy" id="266149"/>
    <lineage>
        <taxon>Eukaryota</taxon>
        <taxon>Sar</taxon>
        <taxon>Alveolata</taxon>
        <taxon>Ciliophora</taxon>
        <taxon>Intramacronucleata</taxon>
        <taxon>Oligohymenophorea</taxon>
        <taxon>Scuticociliatia</taxon>
        <taxon>Philasterida</taxon>
        <taxon>Pseudocohnilembidae</taxon>
        <taxon>Pseudocohnilembus</taxon>
    </lineage>
</organism>
<evidence type="ECO:0000313" key="3">
    <source>
        <dbReference type="EMBL" id="KRX08674.1"/>
    </source>
</evidence>
<feature type="region of interest" description="Disordered" evidence="2">
    <location>
        <begin position="420"/>
        <end position="545"/>
    </location>
</feature>
<feature type="compositionally biased region" description="Basic and acidic residues" evidence="2">
    <location>
        <begin position="486"/>
        <end position="500"/>
    </location>
</feature>
<evidence type="ECO:0000256" key="2">
    <source>
        <dbReference type="SAM" id="MobiDB-lite"/>
    </source>
</evidence>
<feature type="compositionally biased region" description="Acidic residues" evidence="2">
    <location>
        <begin position="459"/>
        <end position="471"/>
    </location>
</feature>
<reference evidence="3 4" key="1">
    <citation type="journal article" date="2015" name="Sci. Rep.">
        <title>Genome of the facultative scuticociliatosis pathogen Pseudocohnilembus persalinus provides insight into its virulence through horizontal gene transfer.</title>
        <authorList>
            <person name="Xiong J."/>
            <person name="Wang G."/>
            <person name="Cheng J."/>
            <person name="Tian M."/>
            <person name="Pan X."/>
            <person name="Warren A."/>
            <person name="Jiang C."/>
            <person name="Yuan D."/>
            <person name="Miao W."/>
        </authorList>
    </citation>
    <scope>NUCLEOTIDE SEQUENCE [LARGE SCALE GENOMIC DNA]</scope>
    <source>
        <strain evidence="3">36N120E</strain>
    </source>
</reference>
<proteinExistence type="predicted"/>
<keyword evidence="1" id="KW-0175">Coiled coil</keyword>
<dbReference type="InParanoid" id="A0A0V0R2E3"/>
<feature type="region of interest" description="Disordered" evidence="2">
    <location>
        <begin position="561"/>
        <end position="584"/>
    </location>
</feature>
<accession>A0A0V0R2E3</accession>
<feature type="compositionally biased region" description="Polar residues" evidence="2">
    <location>
        <begin position="447"/>
        <end position="458"/>
    </location>
</feature>
<evidence type="ECO:0000313" key="4">
    <source>
        <dbReference type="Proteomes" id="UP000054937"/>
    </source>
</evidence>
<comment type="caution">
    <text evidence="3">The sequence shown here is derived from an EMBL/GenBank/DDBJ whole genome shotgun (WGS) entry which is preliminary data.</text>
</comment>
<feature type="compositionally biased region" description="Basic residues" evidence="2">
    <location>
        <begin position="514"/>
        <end position="524"/>
    </location>
</feature>
<name>A0A0V0R2E3_PSEPJ</name>
<sequence length="739" mass="88206">MISKNFFKIQKVLSLNAQQSFNFSRFVGPEAKRQYKKLHGKFILTPYLRDDLHYDQINDVKSLDESNGIFKLADDLVRYPDSPVDKKGICMMMYQLALKGENQDFKDVFQILEGHLYKYKEQFSPRLVYGALYGSYKTNSASNYGISYFEEEFFRVKKELSSIEFVNIAEALSHNNNKSLSDKKKFIDRHLLTDLVEKYDQYKFNSNAQQNLIFALQRMEYYNKEIWEKMLDTIMKNKSIRNLKRVASIYELLQKIQKEGKFYRSLEPEIENFKNRLLQREDHNWLYNVEKGQYHTYAEIVKKAEQYDEKKASQKQQIGKYLHYKQENLEKFKLNKQNIRKVAEEIENKEKKQELENLIYEKFMLENMGTNTKQPEEAEDSKIKIESETSFHNLRNMQSGEELEGYNEREIEEIVNEEFEEQKKEMEQAAKQKQKKEIKKDIEQLQDVQINEQVNVDNTENDSFQELEELYQNEQQTNQADYLNQAKEKQQDFEKGKFEQNTENQQQKNVNHEKHGKHGKHGKHHNDTQSDNQYNENHNNQQKNEHNHTNEEINQYFQQENEKSGNGHRHGHGKGKGKNHHQNHNKAQNELISLKNPQIFQQQQIQKTIHENSKVLYQTLDEKGKPVVVMGIPLNQVQAIQNQSQQHQQLQVQVPLQQQLNHPQQQLNYSQQQQFVYQPQQQHQIQVQQPQQWGINFQENRHLSQQQQQLKNEEYMPLKTENSLNESKQLLYTGKYPEM</sequence>
<dbReference type="Proteomes" id="UP000054937">
    <property type="component" value="Unassembled WGS sequence"/>
</dbReference>
<protein>
    <submittedName>
        <fullName evidence="3">Uncharacterized protein</fullName>
    </submittedName>
</protein>
<feature type="compositionally biased region" description="Basic residues" evidence="2">
    <location>
        <begin position="566"/>
        <end position="584"/>
    </location>
</feature>
<dbReference type="EMBL" id="LDAU01000059">
    <property type="protein sequence ID" value="KRX08674.1"/>
    <property type="molecule type" value="Genomic_DNA"/>
</dbReference>
<dbReference type="OrthoDB" id="10471061at2759"/>